<evidence type="ECO:0000313" key="3">
    <source>
        <dbReference type="Proteomes" id="UP000613768"/>
    </source>
</evidence>
<dbReference type="AlphaFoldDB" id="A0AAW3ZQR3"/>
<evidence type="ECO:0008006" key="4">
    <source>
        <dbReference type="Google" id="ProtNLM"/>
    </source>
</evidence>
<sequence length="360" mass="40139">MTYVWQSIVAILLFSVLAAGSARAEKPRLDAQEALLEHLSPTPEWQRAAQLKADQMIVLLNQSEAGMALGVLDAIDDPLIHDQAAALVLQALPEQAASPARRAYLDGVQQRPQKVWQRHEETRADWFVPVFHIHAQARALPAQWQANEWRKRWLGRYASVSAQWVDQLVQRQGEATEEYQREMRVAAEVLASLPPQLFERVYERLIDVRSLPASIALALSGRAPAESLLRQVIDHGQSSEILGAIDVLRHWADPAAERLLVELEAQSEWSSAATLALVPKWVDKPAPIVSRLADPKHRASTASAIARLPETEMLAVIERLANADKQIDQGLMLALELQGGEVAMRRAEAMLRALDQRKQP</sequence>
<accession>A0AAW3ZQR3</accession>
<evidence type="ECO:0000313" key="2">
    <source>
        <dbReference type="EMBL" id="MBD8526927.1"/>
    </source>
</evidence>
<reference evidence="2 3" key="1">
    <citation type="submission" date="2020-09" db="EMBL/GenBank/DDBJ databases">
        <title>Pseudoxanthomonas sp. CAU 1598 isolated from sand of Yaerae Beach.</title>
        <authorList>
            <person name="Kim W."/>
        </authorList>
    </citation>
    <scope>NUCLEOTIDE SEQUENCE [LARGE SCALE GENOMIC DNA]</scope>
    <source>
        <strain evidence="2 3">CAU 1598</strain>
    </source>
</reference>
<comment type="caution">
    <text evidence="2">The sequence shown here is derived from an EMBL/GenBank/DDBJ whole genome shotgun (WGS) entry which is preliminary data.</text>
</comment>
<proteinExistence type="predicted"/>
<dbReference type="EMBL" id="JACYTR010000035">
    <property type="protein sequence ID" value="MBD8526927.1"/>
    <property type="molecule type" value="Genomic_DNA"/>
</dbReference>
<protein>
    <recommendedName>
        <fullName evidence="4">HEAT repeat domain-containing protein</fullName>
    </recommendedName>
</protein>
<dbReference type="Proteomes" id="UP000613768">
    <property type="component" value="Unassembled WGS sequence"/>
</dbReference>
<feature type="chain" id="PRO_5043677560" description="HEAT repeat domain-containing protein" evidence="1">
    <location>
        <begin position="25"/>
        <end position="360"/>
    </location>
</feature>
<name>A0AAW3ZQR3_9GAMM</name>
<keyword evidence="1" id="KW-0732">Signal</keyword>
<dbReference type="RefSeq" id="WP_192030347.1">
    <property type="nucleotide sequence ID" value="NZ_JACYTR010000035.1"/>
</dbReference>
<keyword evidence="3" id="KW-1185">Reference proteome</keyword>
<feature type="signal peptide" evidence="1">
    <location>
        <begin position="1"/>
        <end position="24"/>
    </location>
</feature>
<organism evidence="2 3">
    <name type="scientific">Pseudomarimonas arenosa</name>
    <dbReference type="NCBI Taxonomy" id="2774145"/>
    <lineage>
        <taxon>Bacteria</taxon>
        <taxon>Pseudomonadati</taxon>
        <taxon>Pseudomonadota</taxon>
        <taxon>Gammaproteobacteria</taxon>
        <taxon>Lysobacterales</taxon>
        <taxon>Lysobacteraceae</taxon>
        <taxon>Pseudomarimonas</taxon>
    </lineage>
</organism>
<evidence type="ECO:0000256" key="1">
    <source>
        <dbReference type="SAM" id="SignalP"/>
    </source>
</evidence>
<gene>
    <name evidence="2" type="ORF">IFO71_14395</name>
</gene>